<feature type="domain" description="Acyl-CoA dehydrogenase/oxidase C-terminal" evidence="6">
    <location>
        <begin position="230"/>
        <end position="385"/>
    </location>
</feature>
<comment type="similarity">
    <text evidence="2 5">Belongs to the acyl-CoA dehydrogenase family.</text>
</comment>
<feature type="domain" description="Acyl-CoA dehydrogenase/oxidase N-terminal" evidence="8">
    <location>
        <begin position="7"/>
        <end position="118"/>
    </location>
</feature>
<dbReference type="Pfam" id="PF02770">
    <property type="entry name" value="Acyl-CoA_dh_M"/>
    <property type="match status" value="1"/>
</dbReference>
<sequence length="389" mass="43425">MPSPFREEHEHFRRTVRQFAEKELAPYAEEWERAEDFPNDVFKRAGELGIFGAHYPEEAGGLGGDYWFAVAKSEELVRSRMSGVTMALLVQADMATPVIADLGTKEQIDEFLHPAIQGQKIAALGVSEPNAGSDVAGIQTWAKKDGDDYIINGAKTFITNGTRADFITLLVKTAPDQGAHGCSFFLVPTKTKGFSVAKKLKKIGNHSSDTAELAFEDMRVPKRYLLGEENSGFMYLMQNFQSERIIACTSGLAGAQLTIDQSIEYGRERKAFGKPIIKREYWQHKFVDLTAKLEAARALSYKGAGEYNEDKYVKKDQVSFETVKTISMAKIFAGDVLSEIADECLQFHGGAGYIEEYDIARVWRDQRLFRIGGGTTETLRYYVAKLMGL</sequence>
<evidence type="ECO:0000256" key="2">
    <source>
        <dbReference type="ARBA" id="ARBA00009347"/>
    </source>
</evidence>
<dbReference type="Gene3D" id="2.40.110.10">
    <property type="entry name" value="Butyryl-CoA Dehydrogenase, subunit A, domain 2"/>
    <property type="match status" value="1"/>
</dbReference>
<dbReference type="InterPro" id="IPR013786">
    <property type="entry name" value="AcylCoA_DH/ox_N"/>
</dbReference>
<dbReference type="Pfam" id="PF02771">
    <property type="entry name" value="Acyl-CoA_dh_N"/>
    <property type="match status" value="1"/>
</dbReference>
<dbReference type="InterPro" id="IPR009100">
    <property type="entry name" value="AcylCoA_DH/oxidase_NM_dom_sf"/>
</dbReference>
<organism evidence="9 10">
    <name type="scientific">Pendulispora albinea</name>
    <dbReference type="NCBI Taxonomy" id="2741071"/>
    <lineage>
        <taxon>Bacteria</taxon>
        <taxon>Pseudomonadati</taxon>
        <taxon>Myxococcota</taxon>
        <taxon>Myxococcia</taxon>
        <taxon>Myxococcales</taxon>
        <taxon>Sorangiineae</taxon>
        <taxon>Pendulisporaceae</taxon>
        <taxon>Pendulispora</taxon>
    </lineage>
</organism>
<dbReference type="Pfam" id="PF00441">
    <property type="entry name" value="Acyl-CoA_dh_1"/>
    <property type="match status" value="1"/>
</dbReference>
<dbReference type="PANTHER" id="PTHR43884">
    <property type="entry name" value="ACYL-COA DEHYDROGENASE"/>
    <property type="match status" value="1"/>
</dbReference>
<evidence type="ECO:0000256" key="1">
    <source>
        <dbReference type="ARBA" id="ARBA00001974"/>
    </source>
</evidence>
<dbReference type="Gene3D" id="1.10.540.10">
    <property type="entry name" value="Acyl-CoA dehydrogenase/oxidase, N-terminal domain"/>
    <property type="match status" value="1"/>
</dbReference>
<proteinExistence type="inferred from homology"/>
<reference evidence="9 10" key="1">
    <citation type="submission" date="2021-12" db="EMBL/GenBank/DDBJ databases">
        <title>Discovery of the Pendulisporaceae a myxobacterial family with distinct sporulation behavior and unique specialized metabolism.</title>
        <authorList>
            <person name="Garcia R."/>
            <person name="Popoff A."/>
            <person name="Bader C.D."/>
            <person name="Loehr J."/>
            <person name="Walesch S."/>
            <person name="Walt C."/>
            <person name="Boldt J."/>
            <person name="Bunk B."/>
            <person name="Haeckl F.J.F.P.J."/>
            <person name="Gunesch A.P."/>
            <person name="Birkelbach J."/>
            <person name="Nuebel U."/>
            <person name="Pietschmann T."/>
            <person name="Bach T."/>
            <person name="Mueller R."/>
        </authorList>
    </citation>
    <scope>NUCLEOTIDE SEQUENCE [LARGE SCALE GENOMIC DNA]</scope>
    <source>
        <strain evidence="9 10">MSr11954</strain>
    </source>
</reference>
<dbReference type="InterPro" id="IPR009075">
    <property type="entry name" value="AcylCo_DH/oxidase_C"/>
</dbReference>
<evidence type="ECO:0000259" key="6">
    <source>
        <dbReference type="Pfam" id="PF00441"/>
    </source>
</evidence>
<protein>
    <submittedName>
        <fullName evidence="9">Acyl-CoA dehydrogenase family protein</fullName>
    </submittedName>
</protein>
<keyword evidence="4 5" id="KW-0274">FAD</keyword>
<dbReference type="EMBL" id="CP089984">
    <property type="protein sequence ID" value="WXB14927.1"/>
    <property type="molecule type" value="Genomic_DNA"/>
</dbReference>
<keyword evidence="10" id="KW-1185">Reference proteome</keyword>
<dbReference type="Proteomes" id="UP001370348">
    <property type="component" value="Chromosome"/>
</dbReference>
<dbReference type="RefSeq" id="WP_394824551.1">
    <property type="nucleotide sequence ID" value="NZ_CP089984.1"/>
</dbReference>
<evidence type="ECO:0000256" key="3">
    <source>
        <dbReference type="ARBA" id="ARBA00022630"/>
    </source>
</evidence>
<comment type="cofactor">
    <cofactor evidence="1 5">
        <name>FAD</name>
        <dbReference type="ChEBI" id="CHEBI:57692"/>
    </cofactor>
</comment>
<dbReference type="InterPro" id="IPR037069">
    <property type="entry name" value="AcylCoA_DH/ox_N_sf"/>
</dbReference>
<dbReference type="SUPFAM" id="SSF56645">
    <property type="entry name" value="Acyl-CoA dehydrogenase NM domain-like"/>
    <property type="match status" value="1"/>
</dbReference>
<evidence type="ECO:0000259" key="7">
    <source>
        <dbReference type="Pfam" id="PF02770"/>
    </source>
</evidence>
<accession>A0ABZ2LW01</accession>
<evidence type="ECO:0000313" key="10">
    <source>
        <dbReference type="Proteomes" id="UP001370348"/>
    </source>
</evidence>
<dbReference type="PANTHER" id="PTHR43884:SF12">
    <property type="entry name" value="ISOVALERYL-COA DEHYDROGENASE, MITOCHONDRIAL-RELATED"/>
    <property type="match status" value="1"/>
</dbReference>
<dbReference type="PROSITE" id="PS00073">
    <property type="entry name" value="ACYL_COA_DH_2"/>
    <property type="match status" value="1"/>
</dbReference>
<evidence type="ECO:0000256" key="4">
    <source>
        <dbReference type="ARBA" id="ARBA00022827"/>
    </source>
</evidence>
<feature type="domain" description="Acyl-CoA oxidase/dehydrogenase middle" evidence="7">
    <location>
        <begin position="123"/>
        <end position="218"/>
    </location>
</feature>
<dbReference type="InterPro" id="IPR036250">
    <property type="entry name" value="AcylCo_DH-like_C"/>
</dbReference>
<dbReference type="InterPro" id="IPR046373">
    <property type="entry name" value="Acyl-CoA_Oxase/DH_mid-dom_sf"/>
</dbReference>
<dbReference type="PROSITE" id="PS00072">
    <property type="entry name" value="ACYL_COA_DH_1"/>
    <property type="match status" value="1"/>
</dbReference>
<name>A0ABZ2LW01_9BACT</name>
<keyword evidence="5" id="KW-0560">Oxidoreductase</keyword>
<dbReference type="InterPro" id="IPR006091">
    <property type="entry name" value="Acyl-CoA_Oxase/DH_mid-dom"/>
</dbReference>
<dbReference type="Gene3D" id="1.20.140.10">
    <property type="entry name" value="Butyryl-CoA Dehydrogenase, subunit A, domain 3"/>
    <property type="match status" value="1"/>
</dbReference>
<evidence type="ECO:0000259" key="8">
    <source>
        <dbReference type="Pfam" id="PF02771"/>
    </source>
</evidence>
<dbReference type="InterPro" id="IPR006089">
    <property type="entry name" value="Acyl-CoA_DH_CS"/>
</dbReference>
<evidence type="ECO:0000256" key="5">
    <source>
        <dbReference type="RuleBase" id="RU362125"/>
    </source>
</evidence>
<keyword evidence="3 5" id="KW-0285">Flavoprotein</keyword>
<gene>
    <name evidence="9" type="ORF">LZC94_44795</name>
</gene>
<evidence type="ECO:0000313" key="9">
    <source>
        <dbReference type="EMBL" id="WXB14927.1"/>
    </source>
</evidence>
<dbReference type="SUPFAM" id="SSF47203">
    <property type="entry name" value="Acyl-CoA dehydrogenase C-terminal domain-like"/>
    <property type="match status" value="1"/>
</dbReference>